<accession>A0A0E9V1T1</accession>
<evidence type="ECO:0000313" key="1">
    <source>
        <dbReference type="EMBL" id="JAH72094.1"/>
    </source>
</evidence>
<protein>
    <submittedName>
        <fullName evidence="1">Uncharacterized protein</fullName>
    </submittedName>
</protein>
<reference evidence="1" key="2">
    <citation type="journal article" date="2015" name="Fish Shellfish Immunol.">
        <title>Early steps in the European eel (Anguilla anguilla)-Vibrio vulnificus interaction in the gills: Role of the RtxA13 toxin.</title>
        <authorList>
            <person name="Callol A."/>
            <person name="Pajuelo D."/>
            <person name="Ebbesson L."/>
            <person name="Teles M."/>
            <person name="MacKenzie S."/>
            <person name="Amaro C."/>
        </authorList>
    </citation>
    <scope>NUCLEOTIDE SEQUENCE</scope>
</reference>
<organism evidence="1">
    <name type="scientific">Anguilla anguilla</name>
    <name type="common">European freshwater eel</name>
    <name type="synonym">Muraena anguilla</name>
    <dbReference type="NCBI Taxonomy" id="7936"/>
    <lineage>
        <taxon>Eukaryota</taxon>
        <taxon>Metazoa</taxon>
        <taxon>Chordata</taxon>
        <taxon>Craniata</taxon>
        <taxon>Vertebrata</taxon>
        <taxon>Euteleostomi</taxon>
        <taxon>Actinopterygii</taxon>
        <taxon>Neopterygii</taxon>
        <taxon>Teleostei</taxon>
        <taxon>Anguilliformes</taxon>
        <taxon>Anguillidae</taxon>
        <taxon>Anguilla</taxon>
    </lineage>
</organism>
<reference evidence="1" key="1">
    <citation type="submission" date="2014-11" db="EMBL/GenBank/DDBJ databases">
        <authorList>
            <person name="Amaro Gonzalez C."/>
        </authorList>
    </citation>
    <scope>NUCLEOTIDE SEQUENCE</scope>
</reference>
<name>A0A0E9V1T1_ANGAN</name>
<sequence length="23" mass="2569">MKMPQLGGNPPNMVTLLYRHVAT</sequence>
<dbReference type="EMBL" id="GBXM01036483">
    <property type="protein sequence ID" value="JAH72094.1"/>
    <property type="molecule type" value="Transcribed_RNA"/>
</dbReference>
<proteinExistence type="predicted"/>
<dbReference type="AlphaFoldDB" id="A0A0E9V1T1"/>